<dbReference type="Proteomes" id="UP000215914">
    <property type="component" value="Chromosome 15"/>
</dbReference>
<name>A0A251SAE0_HELAN</name>
<reference evidence="2" key="1">
    <citation type="journal article" date="2017" name="Nature">
        <title>The sunflower genome provides insights into oil metabolism, flowering and Asterid evolution.</title>
        <authorList>
            <person name="Badouin H."/>
            <person name="Gouzy J."/>
            <person name="Grassa C.J."/>
            <person name="Murat F."/>
            <person name="Staton S.E."/>
            <person name="Cottret L."/>
            <person name="Lelandais-Briere C."/>
            <person name="Owens G.L."/>
            <person name="Carrere S."/>
            <person name="Mayjonade B."/>
            <person name="Legrand L."/>
            <person name="Gill N."/>
            <person name="Kane N.C."/>
            <person name="Bowers J.E."/>
            <person name="Hubner S."/>
            <person name="Bellec A."/>
            <person name="Berard A."/>
            <person name="Berges H."/>
            <person name="Blanchet N."/>
            <person name="Boniface M.C."/>
            <person name="Brunel D."/>
            <person name="Catrice O."/>
            <person name="Chaidir N."/>
            <person name="Claudel C."/>
            <person name="Donnadieu C."/>
            <person name="Faraut T."/>
            <person name="Fievet G."/>
            <person name="Helmstetter N."/>
            <person name="King M."/>
            <person name="Knapp S.J."/>
            <person name="Lai Z."/>
            <person name="Le Paslier M.C."/>
            <person name="Lippi Y."/>
            <person name="Lorenzon L."/>
            <person name="Mandel J.R."/>
            <person name="Marage G."/>
            <person name="Marchand G."/>
            <person name="Marquand E."/>
            <person name="Bret-Mestries E."/>
            <person name="Morien E."/>
            <person name="Nambeesan S."/>
            <person name="Nguyen T."/>
            <person name="Pegot-Espagnet P."/>
            <person name="Pouilly N."/>
            <person name="Raftis F."/>
            <person name="Sallet E."/>
            <person name="Schiex T."/>
            <person name="Thomas J."/>
            <person name="Vandecasteele C."/>
            <person name="Vares D."/>
            <person name="Vear F."/>
            <person name="Vautrin S."/>
            <person name="Crespi M."/>
            <person name="Mangin B."/>
            <person name="Burke J.M."/>
            <person name="Salse J."/>
            <person name="Munos S."/>
            <person name="Vincourt P."/>
            <person name="Rieseberg L.H."/>
            <person name="Langlade N.B."/>
        </authorList>
    </citation>
    <scope>NUCLEOTIDE SEQUENCE [LARGE SCALE GENOMIC DNA]</scope>
    <source>
        <strain evidence="2">cv. SF193</strain>
    </source>
</reference>
<organism evidence="1 2">
    <name type="scientific">Helianthus annuus</name>
    <name type="common">Common sunflower</name>
    <dbReference type="NCBI Taxonomy" id="4232"/>
    <lineage>
        <taxon>Eukaryota</taxon>
        <taxon>Viridiplantae</taxon>
        <taxon>Streptophyta</taxon>
        <taxon>Embryophyta</taxon>
        <taxon>Tracheophyta</taxon>
        <taxon>Spermatophyta</taxon>
        <taxon>Magnoliopsida</taxon>
        <taxon>eudicotyledons</taxon>
        <taxon>Gunneridae</taxon>
        <taxon>Pentapetalae</taxon>
        <taxon>asterids</taxon>
        <taxon>campanulids</taxon>
        <taxon>Asterales</taxon>
        <taxon>Asteraceae</taxon>
        <taxon>Asteroideae</taxon>
        <taxon>Heliantheae alliance</taxon>
        <taxon>Heliantheae</taxon>
        <taxon>Helianthus</taxon>
    </lineage>
</organism>
<evidence type="ECO:0000313" key="1">
    <source>
        <dbReference type="EMBL" id="OTF95804.1"/>
    </source>
</evidence>
<sequence>MYTIADDSSSIGIGNHRHSSFLGCVRTSVIWSRMMGQNIPSRKPRERAVILDKRNRQGRQDCPQRCCG</sequence>
<accession>A0A251SAE0</accession>
<protein>
    <submittedName>
        <fullName evidence="1">Uncharacterized protein</fullName>
    </submittedName>
</protein>
<gene>
    <name evidence="1" type="ORF">HannXRQ_Chr15g0487091</name>
</gene>
<proteinExistence type="predicted"/>
<evidence type="ECO:0000313" key="2">
    <source>
        <dbReference type="Proteomes" id="UP000215914"/>
    </source>
</evidence>
<keyword evidence="2" id="KW-1185">Reference proteome</keyword>
<dbReference type="InParanoid" id="A0A251SAE0"/>
<dbReference type="AlphaFoldDB" id="A0A251SAE0"/>
<dbReference type="EMBL" id="CM007904">
    <property type="protein sequence ID" value="OTF95804.1"/>
    <property type="molecule type" value="Genomic_DNA"/>
</dbReference>